<reference evidence="4 5" key="1">
    <citation type="submission" date="2018-08" db="EMBL/GenBank/DDBJ databases">
        <title>Erythrobacter zhengii sp.nov., a bacterium isolated from deep-sea sediment.</title>
        <authorList>
            <person name="Fang C."/>
            <person name="Wu Y.-H."/>
            <person name="Sun C."/>
            <person name="Wang H."/>
            <person name="Cheng H."/>
            <person name="Meng F.-X."/>
            <person name="Wang C.-S."/>
            <person name="Xu X.-W."/>
        </authorList>
    </citation>
    <scope>NUCLEOTIDE SEQUENCE [LARGE SCALE GENOMIC DNA]</scope>
    <source>
        <strain evidence="4 5">V18</strain>
    </source>
</reference>
<sequence length="276" mass="29453">MSSQKSIFITGGGSGIGRAIAQHFAARGWLVGIADRNTVGLEETKALLPEGQCYTYTFDVTNRAGWDVALSDFARHSGGGINVIANNAGLPSGGPLSEVSHEELDLLLDVNLRAVFYGAKAGYQYLKAAAPDACLLNTASAAAIYGMANQSVYGATKAGVKSLTESLDAEWAPAGIKVRSLMPSFIDTPLLKQPPNRSRNTPIRDAVVKAGLEFTPVEVVAEEAWKAVHGNKVHRLVGKTARKLARVAKWFPGKLRDRARTLAEAHERSEGRAALD</sequence>
<dbReference type="PRINTS" id="PR00081">
    <property type="entry name" value="GDHRDH"/>
</dbReference>
<dbReference type="AlphaFoldDB" id="A0A418NV82"/>
<accession>A0A418NV82</accession>
<dbReference type="PANTHER" id="PTHR43669">
    <property type="entry name" value="5-KETO-D-GLUCONATE 5-REDUCTASE"/>
    <property type="match status" value="1"/>
</dbReference>
<dbReference type="InterPro" id="IPR002347">
    <property type="entry name" value="SDR_fam"/>
</dbReference>
<dbReference type="PANTHER" id="PTHR43669:SF3">
    <property type="entry name" value="ALCOHOL DEHYDROGENASE, PUTATIVE (AFU_ORTHOLOGUE AFUA_3G03445)-RELATED"/>
    <property type="match status" value="1"/>
</dbReference>
<dbReference type="PRINTS" id="PR00080">
    <property type="entry name" value="SDRFAMILY"/>
</dbReference>
<name>A0A418NV82_9SPHN</name>
<dbReference type="NCBIfam" id="NF006123">
    <property type="entry name" value="PRK08267.1"/>
    <property type="match status" value="1"/>
</dbReference>
<dbReference type="GO" id="GO:0016491">
    <property type="term" value="F:oxidoreductase activity"/>
    <property type="evidence" value="ECO:0007669"/>
    <property type="project" value="UniProtKB-KW"/>
</dbReference>
<dbReference type="Pfam" id="PF00106">
    <property type="entry name" value="adh_short"/>
    <property type="match status" value="1"/>
</dbReference>
<organism evidence="4 5">
    <name type="scientific">Aurantiacibacter zhengii</name>
    <dbReference type="NCBI Taxonomy" id="2307003"/>
    <lineage>
        <taxon>Bacteria</taxon>
        <taxon>Pseudomonadati</taxon>
        <taxon>Pseudomonadota</taxon>
        <taxon>Alphaproteobacteria</taxon>
        <taxon>Sphingomonadales</taxon>
        <taxon>Erythrobacteraceae</taxon>
        <taxon>Aurantiacibacter</taxon>
    </lineage>
</organism>
<comment type="caution">
    <text evidence="4">The sequence shown here is derived from an EMBL/GenBank/DDBJ whole genome shotgun (WGS) entry which is preliminary data.</text>
</comment>
<dbReference type="Gene3D" id="3.40.50.720">
    <property type="entry name" value="NAD(P)-binding Rossmann-like Domain"/>
    <property type="match status" value="1"/>
</dbReference>
<evidence type="ECO:0000313" key="4">
    <source>
        <dbReference type="EMBL" id="RIV87858.1"/>
    </source>
</evidence>
<evidence type="ECO:0000256" key="3">
    <source>
        <dbReference type="RuleBase" id="RU000363"/>
    </source>
</evidence>
<dbReference type="EMBL" id="QXFL01000002">
    <property type="protein sequence ID" value="RIV87858.1"/>
    <property type="molecule type" value="Genomic_DNA"/>
</dbReference>
<evidence type="ECO:0000256" key="1">
    <source>
        <dbReference type="ARBA" id="ARBA00006484"/>
    </source>
</evidence>
<evidence type="ECO:0000313" key="5">
    <source>
        <dbReference type="Proteomes" id="UP000286576"/>
    </source>
</evidence>
<dbReference type="RefSeq" id="WP_119585689.1">
    <property type="nucleotide sequence ID" value="NZ_CAWODQ010000012.1"/>
</dbReference>
<comment type="similarity">
    <text evidence="1 3">Belongs to the short-chain dehydrogenases/reductases (SDR) family.</text>
</comment>
<gene>
    <name evidence="4" type="ORF">D2V07_05940</name>
</gene>
<dbReference type="SUPFAM" id="SSF51735">
    <property type="entry name" value="NAD(P)-binding Rossmann-fold domains"/>
    <property type="match status" value="1"/>
</dbReference>
<keyword evidence="2" id="KW-0560">Oxidoreductase</keyword>
<dbReference type="Proteomes" id="UP000286576">
    <property type="component" value="Unassembled WGS sequence"/>
</dbReference>
<dbReference type="OrthoDB" id="9793825at2"/>
<proteinExistence type="inferred from homology"/>
<protein>
    <submittedName>
        <fullName evidence="4">SDR family oxidoreductase</fullName>
    </submittedName>
</protein>
<keyword evidence="5" id="KW-1185">Reference proteome</keyword>
<dbReference type="InterPro" id="IPR036291">
    <property type="entry name" value="NAD(P)-bd_dom_sf"/>
</dbReference>
<evidence type="ECO:0000256" key="2">
    <source>
        <dbReference type="ARBA" id="ARBA00023002"/>
    </source>
</evidence>